<reference evidence="6 7" key="1">
    <citation type="submission" date="2017-02" db="EMBL/GenBank/DDBJ databases">
        <authorList>
            <person name="Peterson S.W."/>
        </authorList>
    </citation>
    <scope>NUCLEOTIDE SEQUENCE [LARGE SCALE GENOMIC DNA]</scope>
    <source>
        <strain evidence="6 7">DSM 22323</strain>
    </source>
</reference>
<dbReference type="InterPro" id="IPR003593">
    <property type="entry name" value="AAA+_ATPase"/>
</dbReference>
<keyword evidence="3" id="KW-0547">Nucleotide-binding</keyword>
<dbReference type="STRING" id="619805.SAMN05660477_00038"/>
<dbReference type="EMBL" id="FUYZ01000001">
    <property type="protein sequence ID" value="SKB58275.1"/>
    <property type="molecule type" value="Genomic_DNA"/>
</dbReference>
<sequence>MSTFLELKNLSIGYKKTLVSEINTEASLGEIILLMGNNGVGKTTLIKTLLKQNQILNGEVLISQKSLKTISQKDIAEDIAIVFSKAEIPTNYTVEELINFGKYIHYPYYFKIDEKDKAEISEIISKLNLEQYRHTQLQHLSDGNLQKAFIGRALAQNSPIIILDEPTTHLDEDNKLIILNLLRSLAKTQNKLILFSSHDWRLAREFADKIWWIRDQKLNSGITEEILLEHKNFLDPHIFDINSNFVSPKIFAPQLEKELLFSFLQKNFNEDLSLFSITYNDNLWTISENSSTSYHKNLSEIKNSLQTRLKSTF</sequence>
<dbReference type="RefSeq" id="WP_079665379.1">
    <property type="nucleotide sequence ID" value="NZ_FUYZ01000001.1"/>
</dbReference>
<dbReference type="PANTHER" id="PTHR42734:SF6">
    <property type="entry name" value="MOLYBDATE IMPORT ATP-BINDING PROTEIN MOLC"/>
    <property type="match status" value="1"/>
</dbReference>
<evidence type="ECO:0000313" key="6">
    <source>
        <dbReference type="EMBL" id="SKB58275.1"/>
    </source>
</evidence>
<evidence type="ECO:0000256" key="3">
    <source>
        <dbReference type="ARBA" id="ARBA00022741"/>
    </source>
</evidence>
<dbReference type="InterPro" id="IPR003439">
    <property type="entry name" value="ABC_transporter-like_ATP-bd"/>
</dbReference>
<keyword evidence="7" id="KW-1185">Reference proteome</keyword>
<evidence type="ECO:0000256" key="4">
    <source>
        <dbReference type="ARBA" id="ARBA00022840"/>
    </source>
</evidence>
<organism evidence="6 7">
    <name type="scientific">Soonwooa buanensis</name>
    <dbReference type="NCBI Taxonomy" id="619805"/>
    <lineage>
        <taxon>Bacteria</taxon>
        <taxon>Pseudomonadati</taxon>
        <taxon>Bacteroidota</taxon>
        <taxon>Flavobacteriia</taxon>
        <taxon>Flavobacteriales</taxon>
        <taxon>Weeksellaceae</taxon>
        <taxon>Chryseobacterium group</taxon>
        <taxon>Soonwooa</taxon>
    </lineage>
</organism>
<name>A0A1T5CFL0_9FLAO</name>
<dbReference type="SMART" id="SM00382">
    <property type="entry name" value="AAA"/>
    <property type="match status" value="1"/>
</dbReference>
<dbReference type="PANTHER" id="PTHR42734">
    <property type="entry name" value="METAL TRANSPORT SYSTEM ATP-BINDING PROTEIN TM_0124-RELATED"/>
    <property type="match status" value="1"/>
</dbReference>
<evidence type="ECO:0000256" key="1">
    <source>
        <dbReference type="ARBA" id="ARBA00005417"/>
    </source>
</evidence>
<dbReference type="OrthoDB" id="9787851at2"/>
<dbReference type="Gene3D" id="3.40.50.300">
    <property type="entry name" value="P-loop containing nucleotide triphosphate hydrolases"/>
    <property type="match status" value="1"/>
</dbReference>
<dbReference type="SUPFAM" id="SSF52540">
    <property type="entry name" value="P-loop containing nucleoside triphosphate hydrolases"/>
    <property type="match status" value="1"/>
</dbReference>
<keyword evidence="4 6" id="KW-0067">ATP-binding</keyword>
<evidence type="ECO:0000259" key="5">
    <source>
        <dbReference type="PROSITE" id="PS50893"/>
    </source>
</evidence>
<dbReference type="GO" id="GO:0016887">
    <property type="term" value="F:ATP hydrolysis activity"/>
    <property type="evidence" value="ECO:0007669"/>
    <property type="project" value="InterPro"/>
</dbReference>
<comment type="similarity">
    <text evidence="1">Belongs to the ABC transporter superfamily.</text>
</comment>
<evidence type="ECO:0000313" key="7">
    <source>
        <dbReference type="Proteomes" id="UP000191112"/>
    </source>
</evidence>
<protein>
    <submittedName>
        <fullName evidence="6">Iron complex transport system ATP-binding protein</fullName>
    </submittedName>
</protein>
<dbReference type="AlphaFoldDB" id="A0A1T5CFL0"/>
<keyword evidence="2" id="KW-0813">Transport</keyword>
<dbReference type="InterPro" id="IPR050153">
    <property type="entry name" value="Metal_Ion_Import_ABC"/>
</dbReference>
<feature type="domain" description="ABC transporter" evidence="5">
    <location>
        <begin position="2"/>
        <end position="240"/>
    </location>
</feature>
<evidence type="ECO:0000256" key="2">
    <source>
        <dbReference type="ARBA" id="ARBA00022448"/>
    </source>
</evidence>
<dbReference type="Pfam" id="PF00005">
    <property type="entry name" value="ABC_tran"/>
    <property type="match status" value="1"/>
</dbReference>
<gene>
    <name evidence="6" type="ORF">SAMN05660477_00038</name>
</gene>
<dbReference type="Proteomes" id="UP000191112">
    <property type="component" value="Unassembled WGS sequence"/>
</dbReference>
<dbReference type="InterPro" id="IPR027417">
    <property type="entry name" value="P-loop_NTPase"/>
</dbReference>
<accession>A0A1T5CFL0</accession>
<dbReference type="GO" id="GO:0005524">
    <property type="term" value="F:ATP binding"/>
    <property type="evidence" value="ECO:0007669"/>
    <property type="project" value="UniProtKB-KW"/>
</dbReference>
<proteinExistence type="inferred from homology"/>
<dbReference type="PROSITE" id="PS50893">
    <property type="entry name" value="ABC_TRANSPORTER_2"/>
    <property type="match status" value="1"/>
</dbReference>